<name>A0A0E9QKU9_ANGAN</name>
<protein>
    <submittedName>
        <fullName evidence="1">Uncharacterized protein</fullName>
    </submittedName>
</protein>
<evidence type="ECO:0000313" key="1">
    <source>
        <dbReference type="EMBL" id="JAH17379.1"/>
    </source>
</evidence>
<dbReference type="EMBL" id="GBXM01091198">
    <property type="protein sequence ID" value="JAH17379.1"/>
    <property type="molecule type" value="Transcribed_RNA"/>
</dbReference>
<organism evidence="1">
    <name type="scientific">Anguilla anguilla</name>
    <name type="common">European freshwater eel</name>
    <name type="synonym">Muraena anguilla</name>
    <dbReference type="NCBI Taxonomy" id="7936"/>
    <lineage>
        <taxon>Eukaryota</taxon>
        <taxon>Metazoa</taxon>
        <taxon>Chordata</taxon>
        <taxon>Craniata</taxon>
        <taxon>Vertebrata</taxon>
        <taxon>Euteleostomi</taxon>
        <taxon>Actinopterygii</taxon>
        <taxon>Neopterygii</taxon>
        <taxon>Teleostei</taxon>
        <taxon>Anguilliformes</taxon>
        <taxon>Anguillidae</taxon>
        <taxon>Anguilla</taxon>
    </lineage>
</organism>
<dbReference type="AlphaFoldDB" id="A0A0E9QKU9"/>
<accession>A0A0E9QKU9</accession>
<sequence>MEVKCTWVYDKQQPHPDKPILDTVSFFKSVC</sequence>
<proteinExistence type="predicted"/>
<reference evidence="1" key="2">
    <citation type="journal article" date="2015" name="Fish Shellfish Immunol.">
        <title>Early steps in the European eel (Anguilla anguilla)-Vibrio vulnificus interaction in the gills: Role of the RtxA13 toxin.</title>
        <authorList>
            <person name="Callol A."/>
            <person name="Pajuelo D."/>
            <person name="Ebbesson L."/>
            <person name="Teles M."/>
            <person name="MacKenzie S."/>
            <person name="Amaro C."/>
        </authorList>
    </citation>
    <scope>NUCLEOTIDE SEQUENCE</scope>
</reference>
<reference evidence="1" key="1">
    <citation type="submission" date="2014-11" db="EMBL/GenBank/DDBJ databases">
        <authorList>
            <person name="Amaro Gonzalez C."/>
        </authorList>
    </citation>
    <scope>NUCLEOTIDE SEQUENCE</scope>
</reference>